<sequence length="356" mass="42268">MENSFFIFTDKEEIVIERFHICTWEFKDRKPLIEFGAEISKDSIKDKDSLCLSIYIPWFSKSYEIEDLYKNLSNFENSRFIFNDSIEHIDPLDGGKNRFGVIYTFKERKEKLCILPVNITKSDCIISINLLLNKYKEIEDAKPNIYFRFLIKPAIQKISTIIPGIGKSTIIYDIKINEQRNIPDDKVDLFEEKKFCKINNCFLFNIIPNKYDVTFFESAYLKNIRTLEYDSFKKYLLDSRVKKDDLMVVFLKKNNLESYTFFNIYSKERIGIGQFALAILINIVCGFLLLRIPKEGITWSSWKWFTIELCIVILLLLVTFIYFFYIPIKNRIIDFLFVLKTALKSFEIELMYESIT</sequence>
<reference evidence="2 3" key="1">
    <citation type="submission" date="2018-06" db="EMBL/GenBank/DDBJ databases">
        <authorList>
            <consortium name="Pathogen Informatics"/>
            <person name="Doyle S."/>
        </authorList>
    </citation>
    <scope>NUCLEOTIDE SEQUENCE [LARGE SCALE GENOMIC DNA]</scope>
    <source>
        <strain evidence="2 3">NCTC11545</strain>
    </source>
</reference>
<organism evidence="2 3">
    <name type="scientific">Capnocytophaga ochracea</name>
    <dbReference type="NCBI Taxonomy" id="1018"/>
    <lineage>
        <taxon>Bacteria</taxon>
        <taxon>Pseudomonadati</taxon>
        <taxon>Bacteroidota</taxon>
        <taxon>Flavobacteriia</taxon>
        <taxon>Flavobacteriales</taxon>
        <taxon>Flavobacteriaceae</taxon>
        <taxon>Capnocytophaga</taxon>
    </lineage>
</organism>
<feature type="transmembrane region" description="Helical" evidence="1">
    <location>
        <begin position="272"/>
        <end position="292"/>
    </location>
</feature>
<keyword evidence="1" id="KW-0812">Transmembrane</keyword>
<evidence type="ECO:0000313" key="2">
    <source>
        <dbReference type="EMBL" id="SQA93098.1"/>
    </source>
</evidence>
<accession>A0A2X2SL06</accession>
<protein>
    <submittedName>
        <fullName evidence="2">Uncharacterized protein</fullName>
    </submittedName>
</protein>
<dbReference type="Proteomes" id="UP000250169">
    <property type="component" value="Unassembled WGS sequence"/>
</dbReference>
<keyword evidence="1" id="KW-0472">Membrane</keyword>
<evidence type="ECO:0000313" key="3">
    <source>
        <dbReference type="Proteomes" id="UP000250169"/>
    </source>
</evidence>
<gene>
    <name evidence="2" type="ORF">NCTC11545_00462</name>
</gene>
<dbReference type="AlphaFoldDB" id="A0A2X2SL06"/>
<dbReference type="RefSeq" id="WP_111972097.1">
    <property type="nucleotide sequence ID" value="NZ_UAVS01000001.1"/>
</dbReference>
<dbReference type="EMBL" id="UAVS01000001">
    <property type="protein sequence ID" value="SQA93098.1"/>
    <property type="molecule type" value="Genomic_DNA"/>
</dbReference>
<feature type="transmembrane region" description="Helical" evidence="1">
    <location>
        <begin position="304"/>
        <end position="325"/>
    </location>
</feature>
<evidence type="ECO:0000256" key="1">
    <source>
        <dbReference type="SAM" id="Phobius"/>
    </source>
</evidence>
<name>A0A2X2SL06_CAPOC</name>
<proteinExistence type="predicted"/>
<keyword evidence="1" id="KW-1133">Transmembrane helix</keyword>